<evidence type="ECO:0000313" key="3">
    <source>
        <dbReference type="Proteomes" id="UP001152747"/>
    </source>
</evidence>
<name>A0A9P1J4A0_9PELO</name>
<gene>
    <name evidence="2" type="ORF">CAMP_LOCUS18022</name>
</gene>
<keyword evidence="3" id="KW-1185">Reference proteome</keyword>
<feature type="transmembrane region" description="Helical" evidence="1">
    <location>
        <begin position="20"/>
        <end position="37"/>
    </location>
</feature>
<reference evidence="2" key="1">
    <citation type="submission" date="2022-11" db="EMBL/GenBank/DDBJ databases">
        <authorList>
            <person name="Kikuchi T."/>
        </authorList>
    </citation>
    <scope>NUCLEOTIDE SEQUENCE</scope>
    <source>
        <strain evidence="2">PS1010</strain>
    </source>
</reference>
<keyword evidence="1" id="KW-0472">Membrane</keyword>
<keyword evidence="1" id="KW-0812">Transmembrane</keyword>
<evidence type="ECO:0000313" key="2">
    <source>
        <dbReference type="EMBL" id="CAI5455385.1"/>
    </source>
</evidence>
<sequence>MLKMSLNGLLQFELLQFGRFFVATLDVFADLLICNYLRDKFEIFSEEGGSHLVYGYFFFTAVSLIVYVFEMIDICKTLKYDEENLFYARLVKSLILVCEEVPLPLILYNLMDYRGGITLAHSFGLLSMIKIVTLAWGFIKFIKMRFFWPCLPLNPKHETRENVRRCFTLTQYRISMVIVNIFHVIALTLCILCVKKARGIQTLGSGGTN</sequence>
<keyword evidence="1" id="KW-1133">Transmembrane helix</keyword>
<dbReference type="Proteomes" id="UP001152747">
    <property type="component" value="Unassembled WGS sequence"/>
</dbReference>
<feature type="transmembrane region" description="Helical" evidence="1">
    <location>
        <begin position="49"/>
        <end position="69"/>
    </location>
</feature>
<dbReference type="AlphaFoldDB" id="A0A9P1J4A0"/>
<feature type="transmembrane region" description="Helical" evidence="1">
    <location>
        <begin position="117"/>
        <end position="139"/>
    </location>
</feature>
<proteinExistence type="predicted"/>
<evidence type="ECO:0000256" key="1">
    <source>
        <dbReference type="SAM" id="Phobius"/>
    </source>
</evidence>
<protein>
    <submittedName>
        <fullName evidence="2">Uncharacterized protein</fullName>
    </submittedName>
</protein>
<dbReference type="EMBL" id="CANHGI010000006">
    <property type="protein sequence ID" value="CAI5455385.1"/>
    <property type="molecule type" value="Genomic_DNA"/>
</dbReference>
<organism evidence="2 3">
    <name type="scientific">Caenorhabditis angaria</name>
    <dbReference type="NCBI Taxonomy" id="860376"/>
    <lineage>
        <taxon>Eukaryota</taxon>
        <taxon>Metazoa</taxon>
        <taxon>Ecdysozoa</taxon>
        <taxon>Nematoda</taxon>
        <taxon>Chromadorea</taxon>
        <taxon>Rhabditida</taxon>
        <taxon>Rhabditina</taxon>
        <taxon>Rhabditomorpha</taxon>
        <taxon>Rhabditoidea</taxon>
        <taxon>Rhabditidae</taxon>
        <taxon>Peloderinae</taxon>
        <taxon>Caenorhabditis</taxon>
    </lineage>
</organism>
<comment type="caution">
    <text evidence="2">The sequence shown here is derived from an EMBL/GenBank/DDBJ whole genome shotgun (WGS) entry which is preliminary data.</text>
</comment>
<accession>A0A9P1J4A0</accession>
<dbReference type="OrthoDB" id="5817882at2759"/>
<feature type="transmembrane region" description="Helical" evidence="1">
    <location>
        <begin position="174"/>
        <end position="194"/>
    </location>
</feature>